<feature type="region of interest" description="Disordered" evidence="6">
    <location>
        <begin position="1211"/>
        <end position="1244"/>
    </location>
</feature>
<evidence type="ECO:0000313" key="9">
    <source>
        <dbReference type="EMBL" id="KAK3090288.1"/>
    </source>
</evidence>
<feature type="compositionally biased region" description="Polar residues" evidence="6">
    <location>
        <begin position="1166"/>
        <end position="1187"/>
    </location>
</feature>
<dbReference type="Pfam" id="PF07653">
    <property type="entry name" value="SH3_2"/>
    <property type="match status" value="1"/>
</dbReference>
<feature type="compositionally biased region" description="Basic and acidic residues" evidence="6">
    <location>
        <begin position="1143"/>
        <end position="1152"/>
    </location>
</feature>
<feature type="compositionally biased region" description="Basic and acidic residues" evidence="6">
    <location>
        <begin position="1119"/>
        <end position="1131"/>
    </location>
</feature>
<keyword evidence="10" id="KW-1185">Reference proteome</keyword>
<evidence type="ECO:0000313" key="10">
    <source>
        <dbReference type="Proteomes" id="UP001186944"/>
    </source>
</evidence>
<feature type="compositionally biased region" description="Polar residues" evidence="6">
    <location>
        <begin position="928"/>
        <end position="967"/>
    </location>
</feature>
<dbReference type="PROSITE" id="PS50297">
    <property type="entry name" value="ANK_REP_REGION"/>
    <property type="match status" value="3"/>
</dbReference>
<feature type="region of interest" description="Disordered" evidence="6">
    <location>
        <begin position="1002"/>
        <end position="1022"/>
    </location>
</feature>
<evidence type="ECO:0008006" key="11">
    <source>
        <dbReference type="Google" id="ProtNLM"/>
    </source>
</evidence>
<dbReference type="InterPro" id="IPR036028">
    <property type="entry name" value="SH3-like_dom_sf"/>
</dbReference>
<dbReference type="CDD" id="cd09498">
    <property type="entry name" value="SAM_caskin1_2_repeat2"/>
    <property type="match status" value="1"/>
</dbReference>
<dbReference type="InterPro" id="IPR013761">
    <property type="entry name" value="SAM/pointed_sf"/>
</dbReference>
<feature type="region of interest" description="Disordered" evidence="6">
    <location>
        <begin position="1053"/>
        <end position="1073"/>
    </location>
</feature>
<feature type="compositionally biased region" description="Low complexity" evidence="6">
    <location>
        <begin position="444"/>
        <end position="459"/>
    </location>
</feature>
<feature type="region of interest" description="Disordered" evidence="6">
    <location>
        <begin position="629"/>
        <end position="708"/>
    </location>
</feature>
<dbReference type="InterPro" id="IPR001452">
    <property type="entry name" value="SH3_domain"/>
</dbReference>
<dbReference type="PROSITE" id="PS50105">
    <property type="entry name" value="SAM_DOMAIN"/>
    <property type="match status" value="2"/>
</dbReference>
<dbReference type="Gene3D" id="1.25.40.20">
    <property type="entry name" value="Ankyrin repeat-containing domain"/>
    <property type="match status" value="2"/>
</dbReference>
<evidence type="ECO:0000256" key="2">
    <source>
        <dbReference type="ARBA" id="ARBA00022737"/>
    </source>
</evidence>
<dbReference type="InterPro" id="IPR002110">
    <property type="entry name" value="Ankyrin_rpt"/>
</dbReference>
<feature type="repeat" description="ANK" evidence="4">
    <location>
        <begin position="129"/>
        <end position="161"/>
    </location>
</feature>
<feature type="repeat" description="ANK" evidence="4">
    <location>
        <begin position="1"/>
        <end position="31"/>
    </location>
</feature>
<dbReference type="SMART" id="SM00248">
    <property type="entry name" value="ANK"/>
    <property type="match status" value="5"/>
</dbReference>
<feature type="compositionally biased region" description="Basic and acidic residues" evidence="6">
    <location>
        <begin position="1225"/>
        <end position="1236"/>
    </location>
</feature>
<dbReference type="AlphaFoldDB" id="A0AA88XRB3"/>
<dbReference type="InterPro" id="IPR035498">
    <property type="entry name" value="Caskin1/2_SAM_2"/>
</dbReference>
<feature type="compositionally biased region" description="Basic and acidic residues" evidence="6">
    <location>
        <begin position="680"/>
        <end position="697"/>
    </location>
</feature>
<dbReference type="Pfam" id="PF00023">
    <property type="entry name" value="Ank"/>
    <property type="match status" value="2"/>
</dbReference>
<feature type="region of interest" description="Disordered" evidence="6">
    <location>
        <begin position="370"/>
        <end position="459"/>
    </location>
</feature>
<evidence type="ECO:0000256" key="4">
    <source>
        <dbReference type="PROSITE-ProRule" id="PRU00023"/>
    </source>
</evidence>
<evidence type="ECO:0000259" key="7">
    <source>
        <dbReference type="PROSITE" id="PS50002"/>
    </source>
</evidence>
<dbReference type="Gene3D" id="1.10.150.50">
    <property type="entry name" value="Transcription Factor, Ets-1"/>
    <property type="match status" value="2"/>
</dbReference>
<dbReference type="Gene3D" id="2.30.30.40">
    <property type="entry name" value="SH3 Domains"/>
    <property type="match status" value="1"/>
</dbReference>
<feature type="domain" description="SAM" evidence="8">
    <location>
        <begin position="483"/>
        <end position="546"/>
    </location>
</feature>
<gene>
    <name evidence="9" type="ORF">FSP39_010658</name>
</gene>
<feature type="domain" description="SAM" evidence="8">
    <location>
        <begin position="552"/>
        <end position="616"/>
    </location>
</feature>
<organism evidence="9 10">
    <name type="scientific">Pinctada imbricata</name>
    <name type="common">Atlantic pearl-oyster</name>
    <name type="synonym">Pinctada martensii</name>
    <dbReference type="NCBI Taxonomy" id="66713"/>
    <lineage>
        <taxon>Eukaryota</taxon>
        <taxon>Metazoa</taxon>
        <taxon>Spiralia</taxon>
        <taxon>Lophotrochozoa</taxon>
        <taxon>Mollusca</taxon>
        <taxon>Bivalvia</taxon>
        <taxon>Autobranchia</taxon>
        <taxon>Pteriomorphia</taxon>
        <taxon>Pterioida</taxon>
        <taxon>Pterioidea</taxon>
        <taxon>Pteriidae</taxon>
        <taxon>Pinctada</taxon>
    </lineage>
</organism>
<dbReference type="EMBL" id="VSWD01000010">
    <property type="protein sequence ID" value="KAK3090288.1"/>
    <property type="molecule type" value="Genomic_DNA"/>
</dbReference>
<sequence length="1277" mass="140593">MSALHQASLMSDLEMMQMLLENGANPSLKDNKGMLAIHYAAWQGKSEPVHALLQWRSPVNEQSQDGNTPLHLSCQHGHFDVVNLILLHNGVPTVVNFENKTPLDLACEFGRIQGTLLLQAGVNINRCTLRGTCLHEAALCGKTEVARLLLDCGVDVNKTNSYDQTALDIVTTYTTSRAGKDLKLLLKGKDLKLLLKAKDLKLLLKEASFAVQARAVKDYCNIYDPQTLAFKQGDIIKVIEQREDAWKGVVVSDGRMAKPGFFPPDHVVLIDNSTNLPNHVIQGKRVPMPNVPDLLNRSPGYPPPHPGGMDHAFPPPPSVFSPKSPIRDGFGVDHSVFAYPPSPYHTLHSSFENVNGRIVNHNGETVGDWSGIPTSLMGDGRNNSPLKGSPSNSNRNSAASSDSGRGYSTGHLEQSNHKHSHSYPNVQINNNHRLSGQSCESGVSSRQSYHSNSSSSLGSLDRLEETGHISQINVAELFRAGMPDHEVLRAWLRDLHFEEYYECFMKAGYDMPTISHMTPQDLSAIGITKPGHRKRLKAEIVRLNIHDGIPDYKPNDVMEWLHRLGLEQYYQTLLQQGYDNIDYVTDIMWEDLEEIGISKLGHQKKIMLAIDRLKRITTNYKRASTMEARRGSSEILDPPSTFNTRWSGEDYTQDLPQSPFKNRKSSSGDNINMNNIGTPPDHRFSHHSDRLSHHSDGSSEFMPSSPIVGGYQPDVVAIQVKRHSSQSGSPKDMAGQPITYQSFQVPASPKDKESRDSTPTAEDNEMSGSPVTVAPMVPKAVIKPKPVAKIIAKTKRSSRECSPDIIDVEKHEVEKNQDMNMSPKTNQTFFPSGVKVTMSQSDHIYDKPRLPASPKSHSHYQVPNVSMSQSLPNGQTSALYVSTQQDLTVPSQSSPKSRKVPPPPPPKRTNSISNRQDANFAGSIPKSAIQSTYAHVQRTSSQSQNGNDVLSSQPAPKSANNNSPKQTAPVINQVSQNISPNQQAFASCVQSLSEKFGSKRKELTNDENLSSDGEDFPPPPPPIAMDIITPKIHNYGIPSKNDKVGSDYRIKPKVESPSHNNKVHNNIYNNNSSNSAAFDVKLKRTPVANISHNTVSHSSSPILPAKSHATAQYSPSRQEPSKVTKSTESEKPLPSVKPTVENLELKRKDSTSSHDSTVSTSSIDSNTLPFANENVGTIKQRTPTTKPSIVPINENVEPKDSILPMTNSAHTFRPSVPQKPSSTLKDLKPVVPEKPKGPLKNKQGDVLTDIDCMLQGLTEELDAMLEEEMELSTPAES</sequence>
<dbReference type="PRINTS" id="PR01415">
    <property type="entry name" value="ANKYRIN"/>
</dbReference>
<proteinExistence type="predicted"/>
<protein>
    <recommendedName>
        <fullName evidence="11">Caskin-1</fullName>
    </recommendedName>
</protein>
<feature type="region of interest" description="Disordered" evidence="6">
    <location>
        <begin position="742"/>
        <end position="774"/>
    </location>
</feature>
<feature type="region of interest" description="Disordered" evidence="6">
    <location>
        <begin position="885"/>
        <end position="967"/>
    </location>
</feature>
<dbReference type="InterPro" id="IPR035497">
    <property type="entry name" value="Caskin1/2_SAM_1"/>
</dbReference>
<dbReference type="SUPFAM" id="SSF50044">
    <property type="entry name" value="SH3-domain"/>
    <property type="match status" value="1"/>
</dbReference>
<dbReference type="PROSITE" id="PS50088">
    <property type="entry name" value="ANK_REPEAT"/>
    <property type="match status" value="3"/>
</dbReference>
<dbReference type="Pfam" id="PF00536">
    <property type="entry name" value="SAM_1"/>
    <property type="match status" value="2"/>
</dbReference>
<feature type="compositionally biased region" description="Low complexity" evidence="6">
    <location>
        <begin position="1153"/>
        <end position="1165"/>
    </location>
</feature>
<feature type="compositionally biased region" description="Polar residues" evidence="6">
    <location>
        <begin position="654"/>
        <end position="677"/>
    </location>
</feature>
<comment type="caution">
    <text evidence="9">The sequence shown here is derived from an EMBL/GenBank/DDBJ whole genome shotgun (WGS) entry which is preliminary data.</text>
</comment>
<keyword evidence="2" id="KW-0677">Repeat</keyword>
<evidence type="ECO:0000256" key="6">
    <source>
        <dbReference type="SAM" id="MobiDB-lite"/>
    </source>
</evidence>
<feature type="domain" description="SH3" evidence="7">
    <location>
        <begin position="208"/>
        <end position="272"/>
    </location>
</feature>
<dbReference type="CDD" id="cd09497">
    <property type="entry name" value="SAM_caskin1_2_repeat1"/>
    <property type="match status" value="1"/>
</dbReference>
<evidence type="ECO:0000259" key="8">
    <source>
        <dbReference type="PROSITE" id="PS50105"/>
    </source>
</evidence>
<keyword evidence="3 4" id="KW-0040">ANK repeat</keyword>
<feature type="repeat" description="ANK" evidence="4">
    <location>
        <begin position="65"/>
        <end position="86"/>
    </location>
</feature>
<reference evidence="9" key="1">
    <citation type="submission" date="2019-08" db="EMBL/GenBank/DDBJ databases">
        <title>The improved chromosome-level genome for the pearl oyster Pinctada fucata martensii using PacBio sequencing and Hi-C.</title>
        <authorList>
            <person name="Zheng Z."/>
        </authorList>
    </citation>
    <scope>NUCLEOTIDE SEQUENCE</scope>
    <source>
        <strain evidence="9">ZZ-2019</strain>
        <tissue evidence="9">Adductor muscle</tissue>
    </source>
</reference>
<dbReference type="PANTHER" id="PTHR24174:SF16">
    <property type="entry name" value="CASKIN-2"/>
    <property type="match status" value="1"/>
</dbReference>
<feature type="region of interest" description="Disordered" evidence="6">
    <location>
        <begin position="1092"/>
        <end position="1192"/>
    </location>
</feature>
<evidence type="ECO:0000256" key="1">
    <source>
        <dbReference type="ARBA" id="ARBA00022443"/>
    </source>
</evidence>
<dbReference type="SMART" id="SM00454">
    <property type="entry name" value="SAM"/>
    <property type="match status" value="2"/>
</dbReference>
<evidence type="ECO:0000256" key="3">
    <source>
        <dbReference type="ARBA" id="ARBA00023043"/>
    </source>
</evidence>
<dbReference type="InterPro" id="IPR033635">
    <property type="entry name" value="ANKS1/Caskin"/>
</dbReference>
<dbReference type="PANTHER" id="PTHR24174">
    <property type="entry name" value="ANKYRIN REPEAT AND STERILE ALPHA MOTIF DOMAIN-CONTAINING PROTEIN 1"/>
    <property type="match status" value="1"/>
</dbReference>
<feature type="compositionally biased region" description="Polar residues" evidence="6">
    <location>
        <begin position="422"/>
        <end position="443"/>
    </location>
</feature>
<feature type="compositionally biased region" description="Polar residues" evidence="6">
    <location>
        <begin position="859"/>
        <end position="873"/>
    </location>
</feature>
<dbReference type="PROSITE" id="PS50002">
    <property type="entry name" value="SH3"/>
    <property type="match status" value="1"/>
</dbReference>
<feature type="compositionally biased region" description="Polar residues" evidence="6">
    <location>
        <begin position="1092"/>
        <end position="1101"/>
    </location>
</feature>
<feature type="compositionally biased region" description="Polar residues" evidence="6">
    <location>
        <begin position="757"/>
        <end position="770"/>
    </location>
</feature>
<feature type="compositionally biased region" description="Low complexity" evidence="6">
    <location>
        <begin position="388"/>
        <end position="406"/>
    </location>
</feature>
<evidence type="ECO:0000256" key="5">
    <source>
        <dbReference type="PROSITE-ProRule" id="PRU00192"/>
    </source>
</evidence>
<dbReference type="Proteomes" id="UP001186944">
    <property type="component" value="Unassembled WGS sequence"/>
</dbReference>
<dbReference type="Pfam" id="PF12796">
    <property type="entry name" value="Ank_2"/>
    <property type="match status" value="1"/>
</dbReference>
<accession>A0AA88XRB3</accession>
<keyword evidence="1 5" id="KW-0728">SH3 domain</keyword>
<feature type="compositionally biased region" description="Low complexity" evidence="6">
    <location>
        <begin position="1058"/>
        <end position="1073"/>
    </location>
</feature>
<dbReference type="InterPro" id="IPR001660">
    <property type="entry name" value="SAM"/>
</dbReference>
<feature type="compositionally biased region" description="Polar residues" evidence="6">
    <location>
        <begin position="1109"/>
        <end position="1118"/>
    </location>
</feature>
<dbReference type="SUPFAM" id="SSF48403">
    <property type="entry name" value="Ankyrin repeat"/>
    <property type="match status" value="1"/>
</dbReference>
<name>A0AA88XRB3_PINIB</name>
<dbReference type="SUPFAM" id="SSF47769">
    <property type="entry name" value="SAM/Pointed domain"/>
    <property type="match status" value="2"/>
</dbReference>
<feature type="region of interest" description="Disordered" evidence="6">
    <location>
        <begin position="845"/>
        <end position="873"/>
    </location>
</feature>
<dbReference type="SMART" id="SM00326">
    <property type="entry name" value="SH3"/>
    <property type="match status" value="1"/>
</dbReference>
<dbReference type="InterPro" id="IPR036770">
    <property type="entry name" value="Ankyrin_rpt-contain_sf"/>
</dbReference>